<keyword evidence="2" id="KW-1185">Reference proteome</keyword>
<evidence type="ECO:0000313" key="1">
    <source>
        <dbReference type="EMBL" id="MBD2254446.1"/>
    </source>
</evidence>
<accession>A0ABR8BKQ1</accession>
<dbReference type="RefSeq" id="WP_190570584.1">
    <property type="nucleotide sequence ID" value="NZ_JACJQL010000053.1"/>
</dbReference>
<gene>
    <name evidence="1" type="ORF">H6G14_24695</name>
</gene>
<sequence>MRTIQPSNQHNLTVCVICRDSRSSLWVKVLINYFADVYVIASSSDYRKFSISDIEGVIIPERKLPASFSVILFHSNDEHIWHNSHVTSNCVFEFNTPGTPKAKSGILPILRQTSPNFAIEVTDVEEIVDYLSGNRETFPSVCYQPLELLPAISLLFHTYIATHLKNKKVSRSSWWFKALAGEKGIRQEYQDFKNLLKIEWIIAGKNNIPKTNIDTLIQTIFNSSSSLLCESAITPEAVSSAYQDLVDKLGLQPTELAINSVQTSFDLIISIKNSLISTSVGTVLSTLLDIPQLFLDGNEHRHNLKSLKQSILVIPENQIAILPKLRLKGFTGAVLVLSSIPFSILKQQHRVLRFGYGSHDSCETPLILSTLLEKVTELVPLERENFQLLQKELRAAQKLRDIQITSCMEHIKHLKKFPQDDKQRIQEIEKTVDKLRADARVACHTIVTIDQDSRQLQQHFQVALNEINICDHEHRQKAINRLETAFIHLNELLQSTGEKYFPFF</sequence>
<dbReference type="Proteomes" id="UP000621307">
    <property type="component" value="Unassembled WGS sequence"/>
</dbReference>
<proteinExistence type="predicted"/>
<name>A0ABR8BKQ1_9NOSO</name>
<comment type="caution">
    <text evidence="1">The sequence shown here is derived from an EMBL/GenBank/DDBJ whole genome shotgun (WGS) entry which is preliminary data.</text>
</comment>
<evidence type="ECO:0000313" key="2">
    <source>
        <dbReference type="Proteomes" id="UP000621307"/>
    </source>
</evidence>
<protein>
    <submittedName>
        <fullName evidence="1">Uncharacterized protein</fullName>
    </submittedName>
</protein>
<organism evidence="1 2">
    <name type="scientific">Nostoc parmelioides FACHB-3921</name>
    <dbReference type="NCBI Taxonomy" id="2692909"/>
    <lineage>
        <taxon>Bacteria</taxon>
        <taxon>Bacillati</taxon>
        <taxon>Cyanobacteriota</taxon>
        <taxon>Cyanophyceae</taxon>
        <taxon>Nostocales</taxon>
        <taxon>Nostocaceae</taxon>
        <taxon>Nostoc</taxon>
    </lineage>
</organism>
<dbReference type="EMBL" id="JACJQL010000053">
    <property type="protein sequence ID" value="MBD2254446.1"/>
    <property type="molecule type" value="Genomic_DNA"/>
</dbReference>
<reference evidence="1 2" key="1">
    <citation type="journal article" date="2020" name="ISME J.">
        <title>Comparative genomics reveals insights into cyanobacterial evolution and habitat adaptation.</title>
        <authorList>
            <person name="Chen M.Y."/>
            <person name="Teng W.K."/>
            <person name="Zhao L."/>
            <person name="Hu C.X."/>
            <person name="Zhou Y.K."/>
            <person name="Han B.P."/>
            <person name="Song L.R."/>
            <person name="Shu W.S."/>
        </authorList>
    </citation>
    <scope>NUCLEOTIDE SEQUENCE [LARGE SCALE GENOMIC DNA]</scope>
    <source>
        <strain evidence="1 2">FACHB-3921</strain>
    </source>
</reference>